<proteinExistence type="predicted"/>
<keyword evidence="2" id="KW-1185">Reference proteome</keyword>
<dbReference type="AlphaFoldDB" id="A0A9X2EFY3"/>
<evidence type="ECO:0000313" key="1">
    <source>
        <dbReference type="EMBL" id="MCM8557278.1"/>
    </source>
</evidence>
<organism evidence="1 2">
    <name type="scientific">Sphingomicrobium sediminis</name>
    <dbReference type="NCBI Taxonomy" id="2950949"/>
    <lineage>
        <taxon>Bacteria</taxon>
        <taxon>Pseudomonadati</taxon>
        <taxon>Pseudomonadota</taxon>
        <taxon>Alphaproteobacteria</taxon>
        <taxon>Sphingomonadales</taxon>
        <taxon>Sphingomonadaceae</taxon>
        <taxon>Sphingomicrobium</taxon>
    </lineage>
</organism>
<dbReference type="SUPFAM" id="SSF46785">
    <property type="entry name" value="Winged helix' DNA-binding domain"/>
    <property type="match status" value="1"/>
</dbReference>
<evidence type="ECO:0008006" key="3">
    <source>
        <dbReference type="Google" id="ProtNLM"/>
    </source>
</evidence>
<comment type="caution">
    <text evidence="1">The sequence shown here is derived from an EMBL/GenBank/DDBJ whole genome shotgun (WGS) entry which is preliminary data.</text>
</comment>
<name>A0A9X2EFY3_9SPHN</name>
<dbReference type="InterPro" id="IPR036388">
    <property type="entry name" value="WH-like_DNA-bd_sf"/>
</dbReference>
<dbReference type="Proteomes" id="UP001155128">
    <property type="component" value="Unassembled WGS sequence"/>
</dbReference>
<dbReference type="EMBL" id="JAMSHT010000001">
    <property type="protein sequence ID" value="MCM8557278.1"/>
    <property type="molecule type" value="Genomic_DNA"/>
</dbReference>
<dbReference type="Gene3D" id="1.10.10.10">
    <property type="entry name" value="Winged helix-like DNA-binding domain superfamily/Winged helix DNA-binding domain"/>
    <property type="match status" value="1"/>
</dbReference>
<dbReference type="RefSeq" id="WP_252113215.1">
    <property type="nucleotide sequence ID" value="NZ_JAMSHT010000001.1"/>
</dbReference>
<evidence type="ECO:0000313" key="2">
    <source>
        <dbReference type="Proteomes" id="UP001155128"/>
    </source>
</evidence>
<protein>
    <recommendedName>
        <fullName evidence="3">HTH marR-type domain-containing protein</fullName>
    </recommendedName>
</protein>
<gene>
    <name evidence="1" type="ORF">NDO55_05525</name>
</gene>
<dbReference type="InterPro" id="IPR036390">
    <property type="entry name" value="WH_DNA-bd_sf"/>
</dbReference>
<sequence length="309" mass="33461">MGDHQVTEQYPTLSQAEAMAAPRRIDLVVSSDMAARRVQGELERIGLAVGNLLHVGDNGVDELGEYPVWVEIDEDKGAALDRWLMAFDARVDSAAIPAAVAVPRQMVDPVTARVGGDVDILVAADAATRSGAMALLAAQDMSGSGVGESSSGNDGQLKRLSEEVQRIAAALSRLSQDGEADAASGMVSAPASGDLPELSVETVRSMIRARRLREDYFDKELFHDPAWDMMLDLLAAEIAQHRVPVSSLCMAAAVPPTTALRWMKTMVDRNIFLRRADPHDGRRVFVELSRDASHALRRYFAKLGPRFAV</sequence>
<accession>A0A9X2EFY3</accession>
<reference evidence="1" key="1">
    <citation type="submission" date="2022-06" db="EMBL/GenBank/DDBJ databases">
        <title>Sphingomicrobium sedimins sp. nov., a marine bacterium isolated from tidal flat.</title>
        <authorList>
            <person name="Kim C.-H."/>
            <person name="Yoo Y."/>
            <person name="Kim J.-J."/>
        </authorList>
    </citation>
    <scope>NUCLEOTIDE SEQUENCE</scope>
    <source>
        <strain evidence="1">GRR-S6-50</strain>
    </source>
</reference>